<evidence type="ECO:0000256" key="4">
    <source>
        <dbReference type="RuleBase" id="RU361133"/>
    </source>
</evidence>
<keyword evidence="4" id="KW-0442">Lipid degradation</keyword>
<dbReference type="CDD" id="cd00275">
    <property type="entry name" value="C2_PLC_like"/>
    <property type="match status" value="1"/>
</dbReference>
<dbReference type="InterPro" id="IPR017946">
    <property type="entry name" value="PLC-like_Pdiesterase_TIM-brl"/>
</dbReference>
<dbReference type="SUPFAM" id="SSF47473">
    <property type="entry name" value="EF-hand"/>
    <property type="match status" value="1"/>
</dbReference>
<keyword evidence="10" id="KW-1185">Reference proteome</keyword>
<protein>
    <recommendedName>
        <fullName evidence="4">Phosphoinositide phospholipase C</fullName>
        <ecNumber evidence="4">3.1.4.11</ecNumber>
    </recommendedName>
</protein>
<evidence type="ECO:0000256" key="2">
    <source>
        <dbReference type="ARBA" id="ARBA00022490"/>
    </source>
</evidence>
<sequence>MTGISLLSNDHHHNEIEPVSVSSVNQSSLNNIDSDDSDKESHQLRPSIITATTTAIRKQKQIHKKKAFFNDDNNNHHYDEEKISNDDSSLLNESHRPNNNNNSHEQYQSFLTIPNHNNHLVNINLNNSSIILLQQEQQSINEENQTSKPFKRKMVSFSTMPFEKKVADVCDCLRYMQAGSDFLKVRSYARQFRRFYKLNENFTAISWQPTSKKLSKAIISVDSIKEIRSGKTTDRLREYANHFQSECLFSIIYTNGSDECASLDLVASNSDEANIWTTGLSCLIQQNQNQTSPTDVRTLEDRQQMRDRWLRDAFQLGTPTTTTTVENNLLDEDEALRLLVDYGIAEDKAKVRLQEIQRCKIDNNRRGCFTTEQLVQIFKELSTRPEIYHLLVRYSQNQDFLSLQDLILFLEVEQGMAKVTKEKCSEIINEFEPSIEAKQAGHLGIDGFTAYLLSPECDIFDPDHRTICQDMDQPLNNYFIATSHNTFLLTDQLKGPSSVDGFIHALMRGCRCLEIHCYDGQDNNEPLIHNGTLTSKIPFADTIEMINNYAFETSSYPLILCIENHCSLPQQDRLAELLINVFGDKLYIQSIDERLPSPNQLKGKVLIKVCIIIKLPLNSNIIDYGEITDDDDCYEDNKRRIKKDNITTPKRRKLSKAFSDLVSILQSVLFEDFNSSFTKQRCEQICTFSENAALRLVTSDAEDFVSYNKRFLSRVLPGTWRVDSSNLNPQDFFNVGCQLVAMNYQTAGKFMDVYFGRFLSNGSCGYILKPPYLRDDNSSYGNGNNGTSSIARTSNLYSSNTSQVLHVKIISALHLPRPEQAEMKANSVDPYVVVQIFGAPRDCDEIRTKTVYHNWDNPRFDESFEFEITFPELTLVRFVVLDDESLDYDFIGQYTLPFECIQPGYRHVHLYTIGGELISNAFLFIHIVICSKSLAVKSRRSLSRYRHSLTRRKTRVAAFRQVNYKQIDELFKSIIQPLETAFELRHDVEQSLLELNISCGLPEISNVKQCIRKIASRLQKANLMENVKIINKTDIPILEYSGTLPELSRQSVAALEEVITRCRALSENGIMILKKLTAAQTELCEFNKDLPKLLDPNQLKTKKITKNIDNFSYNMALLQGQADLLKKAKQDANITIRQVLDAAEATHLLQC</sequence>
<dbReference type="SUPFAM" id="SSF49562">
    <property type="entry name" value="C2 domain (Calcium/lipid-binding domain, CaLB)"/>
    <property type="match status" value="1"/>
</dbReference>
<proteinExistence type="predicted"/>
<dbReference type="PRINTS" id="PR00390">
    <property type="entry name" value="PHPHLIPASEC"/>
</dbReference>
<keyword evidence="2" id="KW-0963">Cytoplasm</keyword>
<keyword evidence="3" id="KW-0807">Transducer</keyword>
<dbReference type="GO" id="GO:0051209">
    <property type="term" value="P:release of sequestered calcium ion into cytosol"/>
    <property type="evidence" value="ECO:0007669"/>
    <property type="project" value="TreeGrafter"/>
</dbReference>
<feature type="compositionally biased region" description="Low complexity" evidence="5">
    <location>
        <begin position="19"/>
        <end position="32"/>
    </location>
</feature>
<dbReference type="Proteomes" id="UP000663829">
    <property type="component" value="Unassembled WGS sequence"/>
</dbReference>
<dbReference type="Pfam" id="PF16457">
    <property type="entry name" value="PH_12"/>
    <property type="match status" value="1"/>
</dbReference>
<dbReference type="PROSITE" id="PS50008">
    <property type="entry name" value="PIPLC_Y_DOMAIN"/>
    <property type="match status" value="1"/>
</dbReference>
<evidence type="ECO:0000313" key="8">
    <source>
        <dbReference type="EMBL" id="CAF0800809.1"/>
    </source>
</evidence>
<dbReference type="Pfam" id="PF00387">
    <property type="entry name" value="PI-PLC-Y"/>
    <property type="match status" value="1"/>
</dbReference>
<dbReference type="OrthoDB" id="269822at2759"/>
<dbReference type="EC" id="3.1.4.11" evidence="4"/>
<accession>A0A813SK08</accession>
<dbReference type="Pfam" id="PF00168">
    <property type="entry name" value="C2"/>
    <property type="match status" value="1"/>
</dbReference>
<dbReference type="InterPro" id="IPR001192">
    <property type="entry name" value="PI-PLC_fam"/>
</dbReference>
<gene>
    <name evidence="8" type="ORF">GPM918_LOCUS3503</name>
    <name evidence="9" type="ORF">SRO942_LOCUS3511</name>
</gene>
<dbReference type="SUPFAM" id="SSF51695">
    <property type="entry name" value="PLC-like phosphodiesterases"/>
    <property type="match status" value="1"/>
</dbReference>
<evidence type="ECO:0000313" key="9">
    <source>
        <dbReference type="EMBL" id="CAF3585958.1"/>
    </source>
</evidence>
<dbReference type="InterPro" id="IPR000909">
    <property type="entry name" value="PLipase_C_PInositol-sp_X_dom"/>
</dbReference>
<dbReference type="FunFam" id="2.30.29.30:FF:000025">
    <property type="entry name" value="Phosphoinositide phospholipase C"/>
    <property type="match status" value="1"/>
</dbReference>
<feature type="compositionally biased region" description="Basic and acidic residues" evidence="5">
    <location>
        <begin position="73"/>
        <end position="85"/>
    </location>
</feature>
<evidence type="ECO:0000256" key="3">
    <source>
        <dbReference type="ARBA" id="ARBA00023224"/>
    </source>
</evidence>
<dbReference type="PANTHER" id="PTHR10336:SF196">
    <property type="entry name" value="PHOSPHOINOSITIDE PHOSPHOLIPASE C"/>
    <property type="match status" value="1"/>
</dbReference>
<name>A0A813SK08_9BILA</name>
<dbReference type="InterPro" id="IPR035892">
    <property type="entry name" value="C2_domain_sf"/>
</dbReference>
<dbReference type="EMBL" id="CAJOBC010000437">
    <property type="protein sequence ID" value="CAF3585958.1"/>
    <property type="molecule type" value="Genomic_DNA"/>
</dbReference>
<dbReference type="InterPro" id="IPR011992">
    <property type="entry name" value="EF-hand-dom_pair"/>
</dbReference>
<dbReference type="Gene3D" id="1.10.238.10">
    <property type="entry name" value="EF-hand"/>
    <property type="match status" value="1"/>
</dbReference>
<dbReference type="GO" id="GO:0007214">
    <property type="term" value="P:gamma-aminobutyric acid signaling pathway"/>
    <property type="evidence" value="ECO:0007669"/>
    <property type="project" value="TreeGrafter"/>
</dbReference>
<comment type="catalytic activity">
    <reaction evidence="4">
        <text>a 1,2-diacyl-sn-glycero-3-phospho-(1D-myo-inositol-4,5-bisphosphate) + H2O = 1D-myo-inositol 1,4,5-trisphosphate + a 1,2-diacyl-sn-glycerol + H(+)</text>
        <dbReference type="Rhea" id="RHEA:33179"/>
        <dbReference type="ChEBI" id="CHEBI:15377"/>
        <dbReference type="ChEBI" id="CHEBI:15378"/>
        <dbReference type="ChEBI" id="CHEBI:17815"/>
        <dbReference type="ChEBI" id="CHEBI:58456"/>
        <dbReference type="ChEBI" id="CHEBI:203600"/>
        <dbReference type="EC" id="3.1.4.11"/>
    </reaction>
</comment>
<comment type="subcellular location">
    <subcellularLocation>
        <location evidence="1">Cytoplasm</location>
    </subcellularLocation>
</comment>
<feature type="region of interest" description="Disordered" evidence="5">
    <location>
        <begin position="1"/>
        <end position="47"/>
    </location>
</feature>
<keyword evidence="4" id="KW-0443">Lipid metabolism</keyword>
<dbReference type="SMART" id="SM00239">
    <property type="entry name" value="C2"/>
    <property type="match status" value="1"/>
</dbReference>
<dbReference type="GO" id="GO:0032228">
    <property type="term" value="P:regulation of synaptic transmission, GABAergic"/>
    <property type="evidence" value="ECO:0007669"/>
    <property type="project" value="TreeGrafter"/>
</dbReference>
<dbReference type="Pfam" id="PF09279">
    <property type="entry name" value="EF-hand_like"/>
    <property type="match status" value="1"/>
</dbReference>
<dbReference type="Gene3D" id="2.60.40.150">
    <property type="entry name" value="C2 domain"/>
    <property type="match status" value="1"/>
</dbReference>
<dbReference type="Pfam" id="PF00388">
    <property type="entry name" value="PI-PLC-X"/>
    <property type="match status" value="1"/>
</dbReference>
<dbReference type="PANTHER" id="PTHR10336">
    <property type="entry name" value="PHOSPHOINOSITIDE-SPECIFIC PHOSPHOLIPASE C FAMILY PROTEIN"/>
    <property type="match status" value="1"/>
</dbReference>
<dbReference type="InterPro" id="IPR015359">
    <property type="entry name" value="PLC_EF-hand-like"/>
</dbReference>
<organism evidence="8 10">
    <name type="scientific">Didymodactylos carnosus</name>
    <dbReference type="NCBI Taxonomy" id="1234261"/>
    <lineage>
        <taxon>Eukaryota</taxon>
        <taxon>Metazoa</taxon>
        <taxon>Spiralia</taxon>
        <taxon>Gnathifera</taxon>
        <taxon>Rotifera</taxon>
        <taxon>Eurotatoria</taxon>
        <taxon>Bdelloidea</taxon>
        <taxon>Philodinida</taxon>
        <taxon>Philodinidae</taxon>
        <taxon>Didymodactylos</taxon>
    </lineage>
</organism>
<comment type="caution">
    <text evidence="8">The sequence shown here is derived from an EMBL/GenBank/DDBJ whole genome shotgun (WGS) entry which is preliminary data.</text>
</comment>
<keyword evidence="4" id="KW-0378">Hydrolase</keyword>
<dbReference type="InterPro" id="IPR001849">
    <property type="entry name" value="PH_domain"/>
</dbReference>
<dbReference type="Gene3D" id="2.30.29.30">
    <property type="entry name" value="Pleckstrin-homology domain (PH domain)/Phosphotyrosine-binding domain (PTB)"/>
    <property type="match status" value="1"/>
</dbReference>
<feature type="domain" description="C2" evidence="6">
    <location>
        <begin position="786"/>
        <end position="912"/>
    </location>
</feature>
<evidence type="ECO:0000313" key="10">
    <source>
        <dbReference type="Proteomes" id="UP000663829"/>
    </source>
</evidence>
<feature type="domain" description="PI-PLC Y-box" evidence="7">
    <location>
        <begin position="658"/>
        <end position="774"/>
    </location>
</feature>
<evidence type="ECO:0000256" key="1">
    <source>
        <dbReference type="ARBA" id="ARBA00004496"/>
    </source>
</evidence>
<dbReference type="PROSITE" id="PS50007">
    <property type="entry name" value="PIPLC_X_DOMAIN"/>
    <property type="match status" value="1"/>
</dbReference>
<dbReference type="InterPro" id="IPR011993">
    <property type="entry name" value="PH-like_dom_sf"/>
</dbReference>
<dbReference type="FunFam" id="1.10.238.10:FF:000005">
    <property type="entry name" value="Phosphoinositide phospholipase C"/>
    <property type="match status" value="1"/>
</dbReference>
<dbReference type="EMBL" id="CAJNOQ010000436">
    <property type="protein sequence ID" value="CAF0800809.1"/>
    <property type="molecule type" value="Genomic_DNA"/>
</dbReference>
<dbReference type="GO" id="GO:0016042">
    <property type="term" value="P:lipid catabolic process"/>
    <property type="evidence" value="ECO:0007669"/>
    <property type="project" value="UniProtKB-KW"/>
</dbReference>
<dbReference type="Proteomes" id="UP000681722">
    <property type="component" value="Unassembled WGS sequence"/>
</dbReference>
<evidence type="ECO:0000259" key="6">
    <source>
        <dbReference type="PROSITE" id="PS50004"/>
    </source>
</evidence>
<dbReference type="SMART" id="SM00149">
    <property type="entry name" value="PLCYc"/>
    <property type="match status" value="1"/>
</dbReference>
<dbReference type="GO" id="GO:0048015">
    <property type="term" value="P:phosphatidylinositol-mediated signaling"/>
    <property type="evidence" value="ECO:0007669"/>
    <property type="project" value="TreeGrafter"/>
</dbReference>
<dbReference type="Gene3D" id="3.20.20.190">
    <property type="entry name" value="Phosphatidylinositol (PI) phosphodiesterase"/>
    <property type="match status" value="1"/>
</dbReference>
<dbReference type="SMART" id="SM00148">
    <property type="entry name" value="PLCXc"/>
    <property type="match status" value="1"/>
</dbReference>
<dbReference type="AlphaFoldDB" id="A0A813SK08"/>
<evidence type="ECO:0000259" key="7">
    <source>
        <dbReference type="PROSITE" id="PS50008"/>
    </source>
</evidence>
<dbReference type="PROSITE" id="PS50004">
    <property type="entry name" value="C2"/>
    <property type="match status" value="1"/>
</dbReference>
<dbReference type="InterPro" id="IPR001711">
    <property type="entry name" value="PLipase_C_Pinositol-sp_Y"/>
</dbReference>
<feature type="region of interest" description="Disordered" evidence="5">
    <location>
        <begin position="67"/>
        <end position="105"/>
    </location>
</feature>
<dbReference type="InterPro" id="IPR000008">
    <property type="entry name" value="C2_dom"/>
</dbReference>
<dbReference type="GO" id="GO:0005737">
    <property type="term" value="C:cytoplasm"/>
    <property type="evidence" value="ECO:0007669"/>
    <property type="project" value="UniProtKB-SubCell"/>
</dbReference>
<evidence type="ECO:0000256" key="5">
    <source>
        <dbReference type="SAM" id="MobiDB-lite"/>
    </source>
</evidence>
<reference evidence="8" key="1">
    <citation type="submission" date="2021-02" db="EMBL/GenBank/DDBJ databases">
        <authorList>
            <person name="Nowell W R."/>
        </authorList>
    </citation>
    <scope>NUCLEOTIDE SEQUENCE</scope>
</reference>
<dbReference type="GO" id="GO:0004435">
    <property type="term" value="F:phosphatidylinositol-4,5-bisphosphate phospholipase C activity"/>
    <property type="evidence" value="ECO:0007669"/>
    <property type="project" value="UniProtKB-EC"/>
</dbReference>
<dbReference type="SUPFAM" id="SSF50729">
    <property type="entry name" value="PH domain-like"/>
    <property type="match status" value="1"/>
</dbReference>
<dbReference type="GO" id="GO:0046488">
    <property type="term" value="P:phosphatidylinositol metabolic process"/>
    <property type="evidence" value="ECO:0007669"/>
    <property type="project" value="TreeGrafter"/>
</dbReference>